<dbReference type="Gene3D" id="2.130.10.30">
    <property type="entry name" value="Regulator of chromosome condensation 1/beta-lactamase-inhibitor protein II"/>
    <property type="match status" value="1"/>
</dbReference>
<evidence type="ECO:0000259" key="3">
    <source>
        <dbReference type="PROSITE" id="PS50181"/>
    </source>
</evidence>
<feature type="repeat" description="RCC1" evidence="1">
    <location>
        <begin position="322"/>
        <end position="375"/>
    </location>
</feature>
<reference evidence="4 6" key="1">
    <citation type="submission" date="2015-02" db="EMBL/GenBank/DDBJ databases">
        <authorList>
            <person name="Chooi Y.-H."/>
        </authorList>
    </citation>
    <scope>NUCLEOTIDE SEQUENCE [LARGE SCALE GENOMIC DNA]</scope>
    <source>
        <strain evidence="4">E3</strain>
    </source>
</reference>
<feature type="chain" id="PRO_5033717128" description="F-box domain-containing protein" evidence="2">
    <location>
        <begin position="27"/>
        <end position="376"/>
    </location>
</feature>
<evidence type="ECO:0000313" key="7">
    <source>
        <dbReference type="Proteomes" id="UP000290189"/>
    </source>
</evidence>
<evidence type="ECO:0000256" key="1">
    <source>
        <dbReference type="PROSITE-ProRule" id="PRU00235"/>
    </source>
</evidence>
<feature type="domain" description="F-box" evidence="3">
    <location>
        <begin position="6"/>
        <end position="53"/>
    </location>
</feature>
<dbReference type="PROSITE" id="PS50181">
    <property type="entry name" value="FBOX"/>
    <property type="match status" value="1"/>
</dbReference>
<dbReference type="EMBL" id="OVEO01000018">
    <property type="protein sequence ID" value="SPR01592.1"/>
    <property type="molecule type" value="Genomic_DNA"/>
</dbReference>
<evidence type="ECO:0000313" key="5">
    <source>
        <dbReference type="EMBL" id="SPR01592.1"/>
    </source>
</evidence>
<dbReference type="PROSITE" id="PS50012">
    <property type="entry name" value="RCC1_3"/>
    <property type="match status" value="1"/>
</dbReference>
<accession>A0A0G4J1I7</accession>
<dbReference type="SUPFAM" id="SSF50985">
    <property type="entry name" value="RCC1/BLIP-II"/>
    <property type="match status" value="1"/>
</dbReference>
<protein>
    <recommendedName>
        <fullName evidence="3">F-box domain-containing protein</fullName>
    </recommendedName>
</protein>
<evidence type="ECO:0000313" key="6">
    <source>
        <dbReference type="Proteomes" id="UP000039324"/>
    </source>
</evidence>
<gene>
    <name evidence="4" type="ORF">PBRA_008448</name>
    <name evidence="5" type="ORF">PLBR_LOCUS8807</name>
</gene>
<dbReference type="EMBL" id="CDSF01000109">
    <property type="protein sequence ID" value="CEP01136.1"/>
    <property type="molecule type" value="Genomic_DNA"/>
</dbReference>
<feature type="signal peptide" evidence="2">
    <location>
        <begin position="1"/>
        <end position="26"/>
    </location>
</feature>
<dbReference type="OrthoDB" id="61110at2759"/>
<dbReference type="Proteomes" id="UP000039324">
    <property type="component" value="Unassembled WGS sequence"/>
</dbReference>
<keyword evidence="2" id="KW-0732">Signal</keyword>
<reference evidence="5 7" key="2">
    <citation type="submission" date="2018-03" db="EMBL/GenBank/DDBJ databases">
        <authorList>
            <person name="Fogelqvist J."/>
        </authorList>
    </citation>
    <scope>NUCLEOTIDE SEQUENCE [LARGE SCALE GENOMIC DNA]</scope>
</reference>
<dbReference type="InterPro" id="IPR001810">
    <property type="entry name" value="F-box_dom"/>
</dbReference>
<geneLocation type="mitochondrion" evidence="5"/>
<proteinExistence type="predicted"/>
<dbReference type="InterPro" id="IPR000408">
    <property type="entry name" value="Reg_chr_condens"/>
</dbReference>
<dbReference type="InterPro" id="IPR009091">
    <property type="entry name" value="RCC1/BLIP-II"/>
</dbReference>
<keyword evidence="6" id="KW-1185">Reference proteome</keyword>
<dbReference type="Proteomes" id="UP000290189">
    <property type="component" value="Unassembled WGS sequence"/>
</dbReference>
<dbReference type="SUPFAM" id="SSF81383">
    <property type="entry name" value="F-box domain"/>
    <property type="match status" value="1"/>
</dbReference>
<evidence type="ECO:0000256" key="2">
    <source>
        <dbReference type="SAM" id="SignalP"/>
    </source>
</evidence>
<name>A0A0G4J1I7_PLABS</name>
<organism evidence="4 6">
    <name type="scientific">Plasmodiophora brassicae</name>
    <name type="common">Clubroot disease agent</name>
    <dbReference type="NCBI Taxonomy" id="37360"/>
    <lineage>
        <taxon>Eukaryota</taxon>
        <taxon>Sar</taxon>
        <taxon>Rhizaria</taxon>
        <taxon>Endomyxa</taxon>
        <taxon>Phytomyxea</taxon>
        <taxon>Plasmodiophorida</taxon>
        <taxon>Plasmodiophoridae</taxon>
        <taxon>Plasmodiophora</taxon>
    </lineage>
</organism>
<keyword evidence="5" id="KW-0496">Mitochondrion</keyword>
<dbReference type="AlphaFoldDB" id="A0A0G4J1I7"/>
<sequence length="376" mass="41545">MADAASLTLLTLPPDLLLCVLGLCSSNALRRCMATCRALRAEIKGAERLWQELLHGQLHSFPISPAVVHAVGYRRLLDTVEKDGIQVFQFGAGDPAAIEGTSDLYRVPGGFRSVRDVYVGGYFIALRTTTDTLVVIGHLNGHGFVHTFLTQVTDVRAGRNLIAVKRHGVWSVRFELMLSDAVPPNRHLLDVNVRHIEIGWQTALVVDDKGTMTLMSPSDTVTWNAENDFDLFGVGTQVIAANRHGLYTSPMGPDPSWQSIMEFDPEEVPLKLRVWFQSVALKTSKRWIVWLNNEFASPEELPDDVCDVFLGDWHQGYITLSGQLFTWGNHCAGGNGHDADMPRPCEVVPRDHIGPDRSVIGVVMGGWRTAIISVNT</sequence>
<evidence type="ECO:0000313" key="4">
    <source>
        <dbReference type="EMBL" id="CEP01136.1"/>
    </source>
</evidence>
<dbReference type="InterPro" id="IPR036047">
    <property type="entry name" value="F-box-like_dom_sf"/>
</dbReference>